<dbReference type="SUPFAM" id="SSF52402">
    <property type="entry name" value="Adenine nucleotide alpha hydrolases-like"/>
    <property type="match status" value="2"/>
</dbReference>
<dbReference type="AlphaFoldDB" id="A0AAW9Q650"/>
<dbReference type="PROSITE" id="PS51371">
    <property type="entry name" value="CBS"/>
    <property type="match status" value="2"/>
</dbReference>
<evidence type="ECO:0000256" key="7">
    <source>
        <dbReference type="ARBA" id="ARBA00023214"/>
    </source>
</evidence>
<dbReference type="InterPro" id="IPR001807">
    <property type="entry name" value="ClC"/>
</dbReference>
<comment type="subcellular location">
    <subcellularLocation>
        <location evidence="1">Membrane</location>
        <topology evidence="1">Multi-pass membrane protein</topology>
    </subcellularLocation>
</comment>
<dbReference type="InterPro" id="IPR000644">
    <property type="entry name" value="CBS_dom"/>
</dbReference>
<evidence type="ECO:0000256" key="8">
    <source>
        <dbReference type="PROSITE-ProRule" id="PRU00703"/>
    </source>
</evidence>
<gene>
    <name evidence="11" type="ORF">V2H45_18330</name>
</gene>
<dbReference type="CDD" id="cd01031">
    <property type="entry name" value="EriC"/>
    <property type="match status" value="1"/>
</dbReference>
<name>A0AAW9Q650_9CYAN</name>
<dbReference type="InterPro" id="IPR014729">
    <property type="entry name" value="Rossmann-like_a/b/a_fold"/>
</dbReference>
<dbReference type="GO" id="GO:0005886">
    <property type="term" value="C:plasma membrane"/>
    <property type="evidence" value="ECO:0007669"/>
    <property type="project" value="TreeGrafter"/>
</dbReference>
<comment type="caution">
    <text evidence="11">The sequence shown here is derived from an EMBL/GenBank/DDBJ whole genome shotgun (WGS) entry which is preliminary data.</text>
</comment>
<evidence type="ECO:0000256" key="2">
    <source>
        <dbReference type="ARBA" id="ARBA00022448"/>
    </source>
</evidence>
<dbReference type="Proteomes" id="UP001333818">
    <property type="component" value="Unassembled WGS sequence"/>
</dbReference>
<feature type="transmembrane region" description="Helical" evidence="9">
    <location>
        <begin position="93"/>
        <end position="115"/>
    </location>
</feature>
<dbReference type="RefSeq" id="WP_330485138.1">
    <property type="nucleotide sequence ID" value="NZ_JAZBJZ010000089.1"/>
</dbReference>
<evidence type="ECO:0000256" key="1">
    <source>
        <dbReference type="ARBA" id="ARBA00004141"/>
    </source>
</evidence>
<proteinExistence type="predicted"/>
<dbReference type="PANTHER" id="PTHR45711:SF10">
    <property type="entry name" value="CHLORIDE CHANNEL PROTEIN"/>
    <property type="match status" value="1"/>
</dbReference>
<keyword evidence="3 9" id="KW-0812">Transmembrane</keyword>
<dbReference type="GO" id="GO:0005247">
    <property type="term" value="F:voltage-gated chloride channel activity"/>
    <property type="evidence" value="ECO:0007669"/>
    <property type="project" value="TreeGrafter"/>
</dbReference>
<feature type="transmembrane region" description="Helical" evidence="9">
    <location>
        <begin position="323"/>
        <end position="342"/>
    </location>
</feature>
<keyword evidence="7" id="KW-0868">Chloride</keyword>
<dbReference type="Pfam" id="PF00654">
    <property type="entry name" value="Voltage_CLC"/>
    <property type="match status" value="1"/>
</dbReference>
<evidence type="ECO:0000256" key="5">
    <source>
        <dbReference type="ARBA" id="ARBA00023065"/>
    </source>
</evidence>
<evidence type="ECO:0000256" key="6">
    <source>
        <dbReference type="ARBA" id="ARBA00023136"/>
    </source>
</evidence>
<feature type="domain" description="CBS" evidence="10">
    <location>
        <begin position="441"/>
        <end position="498"/>
    </location>
</feature>
<dbReference type="Pfam" id="PF00582">
    <property type="entry name" value="Usp"/>
    <property type="match status" value="2"/>
</dbReference>
<reference evidence="11" key="1">
    <citation type="submission" date="2024-01" db="EMBL/GenBank/DDBJ databases">
        <title>Bank of Algae and Cyanobacteria of the Azores (BACA) strain genomes.</title>
        <authorList>
            <person name="Luz R."/>
            <person name="Cordeiro R."/>
            <person name="Fonseca A."/>
            <person name="Goncalves V."/>
        </authorList>
    </citation>
    <scope>NUCLEOTIDE SEQUENCE</scope>
    <source>
        <strain evidence="11">BACA0141</strain>
    </source>
</reference>
<dbReference type="SUPFAM" id="SSF54631">
    <property type="entry name" value="CBS-domain pair"/>
    <property type="match status" value="1"/>
</dbReference>
<dbReference type="Gene3D" id="1.10.3080.10">
    <property type="entry name" value="Clc chloride channel"/>
    <property type="match status" value="1"/>
</dbReference>
<feature type="transmembrane region" description="Helical" evidence="9">
    <location>
        <begin position="151"/>
        <end position="175"/>
    </location>
</feature>
<feature type="transmembrane region" description="Helical" evidence="9">
    <location>
        <begin position="348"/>
        <end position="368"/>
    </location>
</feature>
<dbReference type="InterPro" id="IPR046342">
    <property type="entry name" value="CBS_dom_sf"/>
</dbReference>
<feature type="domain" description="CBS" evidence="10">
    <location>
        <begin position="504"/>
        <end position="564"/>
    </location>
</feature>
<protein>
    <submittedName>
        <fullName evidence="11">Chloride channel protein</fullName>
    </submittedName>
</protein>
<dbReference type="InterPro" id="IPR014743">
    <property type="entry name" value="Cl-channel_core"/>
</dbReference>
<evidence type="ECO:0000256" key="3">
    <source>
        <dbReference type="ARBA" id="ARBA00022692"/>
    </source>
</evidence>
<feature type="transmembrane region" description="Helical" evidence="9">
    <location>
        <begin position="225"/>
        <end position="247"/>
    </location>
</feature>
<evidence type="ECO:0000256" key="4">
    <source>
        <dbReference type="ARBA" id="ARBA00022989"/>
    </source>
</evidence>
<evidence type="ECO:0000313" key="11">
    <source>
        <dbReference type="EMBL" id="MEE3718703.1"/>
    </source>
</evidence>
<dbReference type="Gene3D" id="3.40.50.620">
    <property type="entry name" value="HUPs"/>
    <property type="match status" value="2"/>
</dbReference>
<dbReference type="InterPro" id="IPR006016">
    <property type="entry name" value="UspA"/>
</dbReference>
<evidence type="ECO:0000259" key="10">
    <source>
        <dbReference type="PROSITE" id="PS51371"/>
    </source>
</evidence>
<feature type="transmembrane region" description="Helical" evidence="9">
    <location>
        <begin position="53"/>
        <end position="72"/>
    </location>
</feature>
<dbReference type="Pfam" id="PF00571">
    <property type="entry name" value="CBS"/>
    <property type="match status" value="2"/>
</dbReference>
<keyword evidence="8" id="KW-0129">CBS domain</keyword>
<keyword evidence="4 9" id="KW-1133">Transmembrane helix</keyword>
<organism evidence="11 12">
    <name type="scientific">Tumidithrix elongata BACA0141</name>
    <dbReference type="NCBI Taxonomy" id="2716417"/>
    <lineage>
        <taxon>Bacteria</taxon>
        <taxon>Bacillati</taxon>
        <taxon>Cyanobacteriota</taxon>
        <taxon>Cyanophyceae</taxon>
        <taxon>Pseudanabaenales</taxon>
        <taxon>Pseudanabaenaceae</taxon>
        <taxon>Tumidithrix</taxon>
        <taxon>Tumidithrix elongata</taxon>
    </lineage>
</organism>
<feature type="transmembrane region" description="Helical" evidence="9">
    <location>
        <begin position="298"/>
        <end position="316"/>
    </location>
</feature>
<dbReference type="CDD" id="cd00293">
    <property type="entry name" value="USP-like"/>
    <property type="match status" value="2"/>
</dbReference>
<keyword evidence="5" id="KW-0406">Ion transport</keyword>
<feature type="transmembrane region" description="Helical" evidence="9">
    <location>
        <begin position="259"/>
        <end position="278"/>
    </location>
</feature>
<evidence type="ECO:0000313" key="12">
    <source>
        <dbReference type="Proteomes" id="UP001333818"/>
    </source>
</evidence>
<dbReference type="PRINTS" id="PR00762">
    <property type="entry name" value="CLCHANNEL"/>
</dbReference>
<accession>A0AAW9Q650</accession>
<dbReference type="Gene3D" id="3.10.580.10">
    <property type="entry name" value="CBS-domain"/>
    <property type="match status" value="1"/>
</dbReference>
<dbReference type="PANTHER" id="PTHR45711">
    <property type="entry name" value="CHLORIDE CHANNEL PROTEIN"/>
    <property type="match status" value="1"/>
</dbReference>
<evidence type="ECO:0000256" key="9">
    <source>
        <dbReference type="SAM" id="Phobius"/>
    </source>
</evidence>
<feature type="transmembrane region" description="Helical" evidence="9">
    <location>
        <begin position="375"/>
        <end position="400"/>
    </location>
</feature>
<keyword evidence="2" id="KW-0813">Transport</keyword>
<dbReference type="SMART" id="SM00116">
    <property type="entry name" value="CBS"/>
    <property type="match status" value="2"/>
</dbReference>
<dbReference type="SUPFAM" id="SSF81340">
    <property type="entry name" value="Clc chloride channel"/>
    <property type="match status" value="1"/>
</dbReference>
<keyword evidence="6 9" id="KW-0472">Membrane</keyword>
<keyword evidence="12" id="KW-1185">Reference proteome</keyword>
<sequence length="864" mass="93131">MIPSLQKWLNPKRLALLEACLIGFVAALAAVLLKQGIGWLGGWRIQISHDLPAWFALPVIGLTCGFLSGFLVEQFATEASGSGIPQVKAALGYIPIALNLRVAVVKLVSTILALGSGLALGRQGPTVQIGAALAAQVSHWIPTSPEYQRQLIAAGAAAGLAAGFNAPIAGVLFVIEELLQDVSSLTLGTAILASFIGGVVSRILGGQNLNAGMTAIQFSTQEIPFLLLLGLLVGCFAALFNHGVLAVTQWNRRIFKVGLRWRIAIAGCFSGMAIAFLPNDFRDSTGLQLFLAMGQSDWSATLGTFIVRFILTLIACSAETPGGLFAPSLILGAALGSLVGSLEHSLLGGGYLATYALAGMGAFFGAVAKVPFTAFVIVFEMTMDFNIILPLMITSIVAYLCAEKLAPGSLYTHLLELKGIFLHTETLGEGLWAGLRAVDVMQRQVETLTTEMGIHEAMQSFARSHHRGFPVLTGDRLVGIITQTDLVKVQERKLSGETSISEIMTKNPVTVSPEDSLTQVLYLLSYYKLSRLPVIDRHKLVGIITRSDILRAEVDKLRGANLQTNKPSYLVYQRRGTATGKGRLLLPLSNPQTATHLIEIASAIAGSLNYELECLHVICIAPHLSPSETTVDIAASLELFQPAIAAAEIKQVPIHMQVRVAHDVGHTLLEVTRDRHIDLLLIGWHGNPSSPDRIFGNTVDIVARQADCDVMLVKFSDRLQTSSASHQGNISFNRWLIPIAGGPNTENVLRFLPGLRSLAYLYRPKICLCQVFYSSDREHDSSLLDKYADAVDRELQVSVNALSICSKSIADAIVDLAHQERSDLIILGASRESILQQMVHGNIPEAIVQNSDSTIIIFRKATAL</sequence>
<feature type="transmembrane region" description="Helical" evidence="9">
    <location>
        <begin position="187"/>
        <end position="205"/>
    </location>
</feature>
<dbReference type="EMBL" id="JAZBJZ010000089">
    <property type="protein sequence ID" value="MEE3718703.1"/>
    <property type="molecule type" value="Genomic_DNA"/>
</dbReference>